<sequence>MELVNNISKEDFKKYFAECNKLAWIFHSKENFLKAIELNKRAEYSFFTKVELDDEENFDTGKGFDPLSLYSALLEKENLTEDEEEQKKLILEKFEEFDGFEMTPVSAETIVDGNLVGDYARQYFIEKLYQTNHAEKKNYKYFDFQQFGYKEAISKTTEILQDENYKMLFEPSFVGFGSKLRTRCDILINKGNRRVEIIEVKGVTKPKKEHFYDLFYQYLVLTNAGYFVDDIKLCYLNPNYYRGLGEVEIEFDPEPRTINYETEIKVPFLDKEFKVESTGEPDDIELSSLFIVSNKVKEKAKPEENYLNMFLQVLNDYDMNSILYDISSTLGDESCLSKLSCGKYKFKYKDLTIIPESKYCHHVVQYFDKTELNLFNLPRSKPKAAKIWFQKSAVYMNDVDLDDQEKWVDDKGKPLFNEAAKKIIKTSQDYINKNRQFDVRTAIDSDRYPMLIEVLKDYYKYPIYMYDFETAKWAIPNFNRTKSYTQVPFQYSIHVILDDKYDFKRPEETMKHFNFIGEEIEDPRPKFIEKFIKDCFAYGPGYYVAYNKSFERMVLKDLIKFFPEYEAPLRYIYQNTIDLMDFFAKPQNNWLIYHPEFRGSASIKITQPTLDNSLTYKDLRINKGDKASQTFRQFIDKAIDKNIWDNLIKSDMLAYCDRDTLAMIVVLQKVVEYVEKFDKDYLTKINRKLKGD</sequence>
<gene>
    <name evidence="2" type="ORF">SCHIN_v1c04960</name>
</gene>
<name>A0A5B9Y4J8_9MOLU</name>
<organism evidence="2 3">
    <name type="scientific">Spiroplasma chinense</name>
    <dbReference type="NCBI Taxonomy" id="216932"/>
    <lineage>
        <taxon>Bacteria</taxon>
        <taxon>Bacillati</taxon>
        <taxon>Mycoplasmatota</taxon>
        <taxon>Mollicutes</taxon>
        <taxon>Entomoplasmatales</taxon>
        <taxon>Spiroplasmataceae</taxon>
        <taxon>Spiroplasma</taxon>
    </lineage>
</organism>
<dbReference type="Proteomes" id="UP000323144">
    <property type="component" value="Chromosome"/>
</dbReference>
<dbReference type="InterPro" id="IPR021301">
    <property type="entry name" value="DUF2779"/>
</dbReference>
<keyword evidence="3" id="KW-1185">Reference proteome</keyword>
<dbReference type="KEGG" id="schi:SCHIN_v1c04960"/>
<proteinExistence type="predicted"/>
<evidence type="ECO:0000313" key="3">
    <source>
        <dbReference type="Proteomes" id="UP000323144"/>
    </source>
</evidence>
<evidence type="ECO:0000259" key="1">
    <source>
        <dbReference type="Pfam" id="PF11074"/>
    </source>
</evidence>
<dbReference type="Pfam" id="PF11074">
    <property type="entry name" value="DUF2779"/>
    <property type="match status" value="1"/>
</dbReference>
<feature type="domain" description="DUF2779" evidence="1">
    <location>
        <begin position="464"/>
        <end position="602"/>
    </location>
</feature>
<protein>
    <recommendedName>
        <fullName evidence="1">DUF2779 domain-containing protein</fullName>
    </recommendedName>
</protein>
<dbReference type="EMBL" id="CP043026">
    <property type="protein sequence ID" value="QEH61693.1"/>
    <property type="molecule type" value="Genomic_DNA"/>
</dbReference>
<dbReference type="RefSeq" id="WP_166508081.1">
    <property type="nucleotide sequence ID" value="NZ_CP043026.1"/>
</dbReference>
<accession>A0A5B9Y4J8</accession>
<dbReference type="AlphaFoldDB" id="A0A5B9Y4J8"/>
<reference evidence="2 3" key="1">
    <citation type="submission" date="2019-08" db="EMBL/GenBank/DDBJ databases">
        <title>Complete genome sequence of Spiroplasma chinense CCH (DSM 19755).</title>
        <authorList>
            <person name="Shen H.-Y."/>
            <person name="Lin Y.-C."/>
            <person name="Chou L."/>
            <person name="Kuo C.-H."/>
        </authorList>
    </citation>
    <scope>NUCLEOTIDE SEQUENCE [LARGE SCALE GENOMIC DNA]</scope>
    <source>
        <strain evidence="2 3">CCH</strain>
    </source>
</reference>
<evidence type="ECO:0000313" key="2">
    <source>
        <dbReference type="EMBL" id="QEH61693.1"/>
    </source>
</evidence>